<feature type="domain" description="Nucleoporin POM152 N-terminal transmembrane" evidence="3">
    <location>
        <begin position="120"/>
        <end position="204"/>
    </location>
</feature>
<dbReference type="GO" id="GO:0006999">
    <property type="term" value="P:nuclear pore organization"/>
    <property type="evidence" value="ECO:0007669"/>
    <property type="project" value="TreeGrafter"/>
</dbReference>
<dbReference type="GO" id="GO:0070762">
    <property type="term" value="C:nuclear pore transmembrane ring"/>
    <property type="evidence" value="ECO:0007669"/>
    <property type="project" value="TreeGrafter"/>
</dbReference>
<dbReference type="Pfam" id="PF24519">
    <property type="entry name" value="Ig-like_Pom152_1"/>
    <property type="match status" value="1"/>
</dbReference>
<feature type="domain" description="Nucleoporin POM152 Ig-like" evidence="4">
    <location>
        <begin position="1214"/>
        <end position="1298"/>
    </location>
</feature>
<feature type="compositionally biased region" description="Pro residues" evidence="1">
    <location>
        <begin position="99"/>
        <end position="109"/>
    </location>
</feature>
<dbReference type="InterPro" id="IPR056543">
    <property type="entry name" value="Ig-like_POM152_9th"/>
</dbReference>
<organism evidence="7 8">
    <name type="scientific">Cochliobolus sativus</name>
    <name type="common">Common root rot and spot blotch fungus</name>
    <name type="synonym">Bipolaris sorokiniana</name>
    <dbReference type="NCBI Taxonomy" id="45130"/>
    <lineage>
        <taxon>Eukaryota</taxon>
        <taxon>Fungi</taxon>
        <taxon>Dikarya</taxon>
        <taxon>Ascomycota</taxon>
        <taxon>Pezizomycotina</taxon>
        <taxon>Dothideomycetes</taxon>
        <taxon>Pleosporomycetidae</taxon>
        <taxon>Pleosporales</taxon>
        <taxon>Pleosporineae</taxon>
        <taxon>Pleosporaceae</taxon>
        <taxon>Bipolaris</taxon>
    </lineage>
</organism>
<evidence type="ECO:0000313" key="8">
    <source>
        <dbReference type="Proteomes" id="UP000624244"/>
    </source>
</evidence>
<protein>
    <recommendedName>
        <fullName evidence="9">Nucleoporin Pom152</fullName>
    </recommendedName>
</protein>
<dbReference type="InterPro" id="IPR056540">
    <property type="entry name" value="TMD_POM152"/>
</dbReference>
<gene>
    <name evidence="7" type="ORF">GGP41_008826</name>
</gene>
<evidence type="ECO:0000259" key="4">
    <source>
        <dbReference type="Pfam" id="PF24312"/>
    </source>
</evidence>
<dbReference type="PANTHER" id="PTHR28206:SF1">
    <property type="entry name" value="NUCLEOPORIN POM152"/>
    <property type="match status" value="1"/>
</dbReference>
<feature type="domain" description="Nucleoporin POM152 first Ig-like" evidence="5">
    <location>
        <begin position="256"/>
        <end position="365"/>
    </location>
</feature>
<dbReference type="Pfam" id="PF24312">
    <property type="entry name" value="Ig-like_POM152"/>
    <property type="match status" value="3"/>
</dbReference>
<feature type="domain" description="Nucleoporin POM152 Ig-like" evidence="4">
    <location>
        <begin position="508"/>
        <end position="611"/>
    </location>
</feature>
<sequence length="1318" mass="147193">MSVNVLFASLTSPRERNRRQAPQLPKEYRLIPSPPSHFPAHEHDIGQNSTPGAMNGTPARRGVGGFPQTPHNNANANRSPGLQSPEASSPRPNIRSPLPDLPKAPPQPTSGPLIPSDILDPAQQRFYVFAVYIGLWAYRTYDFYTLALEDDESLWLCLKWCFFDVLFMFGVPLLEIPWLEWGNGAAFLLFIMHAGIDVMLMFRIGIPVQAWFMGLIGFLWDSELAISERSVKPGAIIHNASLILGKQIVNILPEGSAILNPERQSFCLSSTISQLDIPIRINQTEPHEMELLRIDIDTNVNETITVKKSELKGMMKKARKAVKNANPDDPLTLTYTIKKPGVYLLKKVTDQSKLQVRPRSTNAVVTTCPQARVKPTGNNRCRSDLSNVSLEVEGTPPLSVKYRLTVNGKPRGGSQFQNLQPEDVISPLSRHTSQALVKNGREDISWARSQKVLVPLNETLTNSGSWEYEIEEVHDGLGNFVSYVNVDDEDRPKPKVAGIRQMFEVHERPTAFLKGCSPQNPLRVPKGNTARLPVHYASTGKNPIDTAHTVEYLFTPQENIIADGYHSPDAVLQKQVMRKGEQPTISAAGLYTIKSVASEFCDGEVFEPTSCLLQNPPEPDMTLDSEDIIDKCAGNPIGLRVGLDFVGSPPFTLTYYEKKDNGREIRKTPLQIASLRSTIDLTPQDAGHYEYIFKTISDSVYPERPLNNIRLQQDVKPSAQAHFIESRRPKQACIDDVAEFDVGFVGEAPWKLEYEIVHNGKRTRRSIETENAHYTIRTDKLSSGGEYVVALTSVTDKAKCKEVLKEEARVNVRHERPKAYFGHIEGKQSVLALESRQVGLPLRFTGNGPWSLKYENLKTKEVKRESFQNPNSWLDVKTDGTYQLISVRDSICPGLIDDTADQFHVSWVARPSLSVPEKSAVLDGSKYIKEPVCEGDEDAFDVSLTGNPPFDISYRQEYKDKKGKTASVSEKDLHTAGGFASIRSETSKAGTYEYTFLKLADSRYDHSKKHFSPVTIQQTVHSRPSARFDKPGKTYSYCSRESEGEEVIPITLEGIAPFYLEVEIKHQGTPKPEISIHKNIPTNKYDLKIEHRKMHLGHSSISIRKVRDSRGCTLKPPPGGPRVQISVHDAPTATPLEDRQDFCVGERLSFALGGQSPFTVFYTFEKQERKASNPGTTFRRLAELPGTFTITGLRDSASECLASLDLTKTIHPIPSVRLSGGQVTEVDIHEGGGTDLEFQFWGTPPFEFTYTRSTNANKGRKSKVLEIRTEVSHEMTMSIPVQEEGTYEVVSIKDRWCSFARPGEGVDGKSGGQKMLTY</sequence>
<accession>A0A8H6DSL7</accession>
<reference evidence="7" key="1">
    <citation type="submission" date="2019-11" db="EMBL/GenBank/DDBJ databases">
        <title>Bipolaris sorokiniana Genome sequencing.</title>
        <authorList>
            <person name="Wang H."/>
        </authorList>
    </citation>
    <scope>NUCLEOTIDE SEQUENCE</scope>
</reference>
<dbReference type="InterPro" id="IPR056542">
    <property type="entry name" value="Ig-like_POM152_1st"/>
</dbReference>
<evidence type="ECO:0000256" key="1">
    <source>
        <dbReference type="SAM" id="MobiDB-lite"/>
    </source>
</evidence>
<evidence type="ECO:0000259" key="3">
    <source>
        <dbReference type="Pfam" id="PF24097"/>
    </source>
</evidence>
<evidence type="ECO:0008006" key="9">
    <source>
        <dbReference type="Google" id="ProtNLM"/>
    </source>
</evidence>
<feature type="domain" description="Nucleoporin POM152 immunoglobulin-like" evidence="2">
    <location>
        <begin position="932"/>
        <end position="1021"/>
    </location>
</feature>
<feature type="compositionally biased region" description="Polar residues" evidence="1">
    <location>
        <begin position="69"/>
        <end position="91"/>
    </location>
</feature>
<dbReference type="GO" id="GO:0017056">
    <property type="term" value="F:structural constituent of nuclear pore"/>
    <property type="evidence" value="ECO:0007669"/>
    <property type="project" value="InterPro"/>
</dbReference>
<feature type="domain" description="Nucleoporin POM152 Ig-like" evidence="4">
    <location>
        <begin position="816"/>
        <end position="900"/>
    </location>
</feature>
<dbReference type="EMBL" id="WNKQ01000021">
    <property type="protein sequence ID" value="KAF5844830.1"/>
    <property type="molecule type" value="Genomic_DNA"/>
</dbReference>
<feature type="domain" description="Nucleoporin POM152 immunoglobulin-like" evidence="2">
    <location>
        <begin position="615"/>
        <end position="717"/>
    </location>
</feature>
<feature type="region of interest" description="Disordered" evidence="1">
    <location>
        <begin position="1"/>
        <end position="115"/>
    </location>
</feature>
<dbReference type="Pfam" id="PF23664">
    <property type="entry name" value="Ig_Pom152"/>
    <property type="match status" value="2"/>
</dbReference>
<feature type="domain" description="Nucleoporin POM152 ninth Ig-like" evidence="6">
    <location>
        <begin position="1131"/>
        <end position="1208"/>
    </location>
</feature>
<proteinExistence type="predicted"/>
<evidence type="ECO:0000259" key="6">
    <source>
        <dbReference type="Pfam" id="PF24527"/>
    </source>
</evidence>
<evidence type="ECO:0000313" key="7">
    <source>
        <dbReference type="EMBL" id="KAF5844830.1"/>
    </source>
</evidence>
<dbReference type="Pfam" id="PF24097">
    <property type="entry name" value="TMD_POM152"/>
    <property type="match status" value="1"/>
</dbReference>
<dbReference type="InterPro" id="IPR056541">
    <property type="entry name" value="Ig-like_POM152"/>
</dbReference>
<dbReference type="GO" id="GO:0006606">
    <property type="term" value="P:protein import into nucleus"/>
    <property type="evidence" value="ECO:0007669"/>
    <property type="project" value="TreeGrafter"/>
</dbReference>
<name>A0A8H6DSL7_COCSA</name>
<comment type="caution">
    <text evidence="7">The sequence shown here is derived from an EMBL/GenBank/DDBJ whole genome shotgun (WGS) entry which is preliminary data.</text>
</comment>
<dbReference type="Pfam" id="PF24527">
    <property type="entry name" value="Ig-like_Pom152_9"/>
    <property type="match status" value="1"/>
</dbReference>
<dbReference type="InterPro" id="IPR037701">
    <property type="entry name" value="Pom152"/>
</dbReference>
<dbReference type="PANTHER" id="PTHR28206">
    <property type="entry name" value="NUCLEOPORIN POM152"/>
    <property type="match status" value="1"/>
</dbReference>
<evidence type="ECO:0000259" key="5">
    <source>
        <dbReference type="Pfam" id="PF24519"/>
    </source>
</evidence>
<dbReference type="Proteomes" id="UP000624244">
    <property type="component" value="Unassembled WGS sequence"/>
</dbReference>
<evidence type="ECO:0000259" key="2">
    <source>
        <dbReference type="Pfam" id="PF23664"/>
    </source>
</evidence>
<dbReference type="InterPro" id="IPR056544">
    <property type="entry name" value="Ig_POM152"/>
</dbReference>